<name>A0A061R4X3_9CHLO</name>
<evidence type="ECO:0000259" key="1">
    <source>
        <dbReference type="Pfam" id="PF07534"/>
    </source>
</evidence>
<gene>
    <name evidence="2" type="ORF">TSPGSL018_9841</name>
</gene>
<dbReference type="EMBL" id="GBEZ01018471">
    <property type="protein sequence ID" value="JAC67967.1"/>
    <property type="molecule type" value="Transcribed_RNA"/>
</dbReference>
<feature type="domain" description="TLDc" evidence="1">
    <location>
        <begin position="114"/>
        <end position="233"/>
    </location>
</feature>
<dbReference type="InterPro" id="IPR006571">
    <property type="entry name" value="TLDc_dom"/>
</dbReference>
<evidence type="ECO:0000313" key="2">
    <source>
        <dbReference type="EMBL" id="JAC67967.1"/>
    </source>
</evidence>
<dbReference type="Pfam" id="PF07534">
    <property type="entry name" value="TLD"/>
    <property type="match status" value="1"/>
</dbReference>
<proteinExistence type="predicted"/>
<reference evidence="2" key="1">
    <citation type="submission" date="2014-05" db="EMBL/GenBank/DDBJ databases">
        <title>The transcriptome of the halophilic microalga Tetraselmis sp. GSL018 isolated from the Great Salt Lake, Utah.</title>
        <authorList>
            <person name="Jinkerson R.E."/>
            <person name="D'Adamo S."/>
            <person name="Posewitz M.C."/>
        </authorList>
    </citation>
    <scope>NUCLEOTIDE SEQUENCE</scope>
    <source>
        <strain evidence="2">GSL018</strain>
    </source>
</reference>
<accession>A0A061R4X3</accession>
<protein>
    <recommendedName>
        <fullName evidence="1">TLDc domain-containing protein</fullName>
    </recommendedName>
</protein>
<sequence>MAKLDTSTNLLCVPTNTRAGVANRAPANSHIVCPKSFSFKLRSTPRRHRFLCRSGEFDAEEQKPDFIERMVSGIFGKKALENREPMGMKRMSYEDFPEMYPATTTEFAGPVESDDEEMALIRPLLARTQLEHKPLLLCYSANECGWSPDAFHSCVDSMGAAVVVAKTEGGAVIGGYNPKGWIGLGEDRDSVAAFLFTWPDGDVTRPATKLPKAGGPSIAVVDKPDGGIQFGAEGLTIPLGSTGADPRLAKCRLGTFYERLPDGGRSLFAEHESIRGAALTDLKVFVAQGSGEEWDLQGIVWNTRTG</sequence>
<dbReference type="AlphaFoldDB" id="A0A061R4X3"/>
<organism evidence="2">
    <name type="scientific">Tetraselmis sp. GSL018</name>
    <dbReference type="NCBI Taxonomy" id="582737"/>
    <lineage>
        <taxon>Eukaryota</taxon>
        <taxon>Viridiplantae</taxon>
        <taxon>Chlorophyta</taxon>
        <taxon>core chlorophytes</taxon>
        <taxon>Chlorodendrophyceae</taxon>
        <taxon>Chlorodendrales</taxon>
        <taxon>Chlorodendraceae</taxon>
        <taxon>Tetraselmis</taxon>
    </lineage>
</organism>